<comment type="similarity">
    <text evidence="2">Belongs to the auxin efflux carrier (TC 2.A.69) family.</text>
</comment>
<dbReference type="STRING" id="240303.SAMN05421677_106103"/>
<feature type="transmembrane region" description="Helical" evidence="8">
    <location>
        <begin position="131"/>
        <end position="154"/>
    </location>
</feature>
<dbReference type="InterPro" id="IPR004776">
    <property type="entry name" value="Mem_transp_PIN-like"/>
</dbReference>
<accession>A0A1H0KSW2</accession>
<reference evidence="10" key="1">
    <citation type="submission" date="2016-10" db="EMBL/GenBank/DDBJ databases">
        <authorList>
            <person name="Varghese N."/>
            <person name="Submissions S."/>
        </authorList>
    </citation>
    <scope>NUCLEOTIDE SEQUENCE [LARGE SCALE GENOMIC DNA]</scope>
    <source>
        <strain evidence="10">CGMCC 1.3703</strain>
    </source>
</reference>
<feature type="transmembrane region" description="Helical" evidence="8">
    <location>
        <begin position="290"/>
        <end position="309"/>
    </location>
</feature>
<dbReference type="Gene3D" id="1.20.1530.20">
    <property type="match status" value="2"/>
</dbReference>
<feature type="transmembrane region" description="Helical" evidence="8">
    <location>
        <begin position="233"/>
        <end position="251"/>
    </location>
</feature>
<dbReference type="Pfam" id="PF03547">
    <property type="entry name" value="Mem_trans"/>
    <property type="match status" value="1"/>
</dbReference>
<evidence type="ECO:0000313" key="10">
    <source>
        <dbReference type="Proteomes" id="UP000198860"/>
    </source>
</evidence>
<dbReference type="EMBL" id="FNIZ01000006">
    <property type="protein sequence ID" value="SDO58873.1"/>
    <property type="molecule type" value="Genomic_DNA"/>
</dbReference>
<evidence type="ECO:0000256" key="2">
    <source>
        <dbReference type="ARBA" id="ARBA00010145"/>
    </source>
</evidence>
<dbReference type="PANTHER" id="PTHR36838">
    <property type="entry name" value="AUXIN EFFLUX CARRIER FAMILY PROTEIN"/>
    <property type="match status" value="1"/>
</dbReference>
<evidence type="ECO:0000256" key="7">
    <source>
        <dbReference type="ARBA" id="ARBA00023136"/>
    </source>
</evidence>
<keyword evidence="4" id="KW-1003">Cell membrane</keyword>
<keyword evidence="3" id="KW-0813">Transport</keyword>
<keyword evidence="7 8" id="KW-0472">Membrane</keyword>
<protein>
    <recommendedName>
        <fullName evidence="11">AEC family transporter</fullName>
    </recommendedName>
</protein>
<feature type="transmembrane region" description="Helical" evidence="8">
    <location>
        <begin position="199"/>
        <end position="221"/>
    </location>
</feature>
<keyword evidence="10" id="KW-1185">Reference proteome</keyword>
<dbReference type="AlphaFoldDB" id="A0A1H0KSW2"/>
<dbReference type="PANTHER" id="PTHR36838:SF1">
    <property type="entry name" value="SLR1864 PROTEIN"/>
    <property type="match status" value="1"/>
</dbReference>
<keyword evidence="5 8" id="KW-0812">Transmembrane</keyword>
<feature type="transmembrane region" description="Helical" evidence="8">
    <location>
        <begin position="103"/>
        <end position="125"/>
    </location>
</feature>
<dbReference type="GO" id="GO:0055085">
    <property type="term" value="P:transmembrane transport"/>
    <property type="evidence" value="ECO:0007669"/>
    <property type="project" value="InterPro"/>
</dbReference>
<proteinExistence type="inferred from homology"/>
<evidence type="ECO:0000313" key="9">
    <source>
        <dbReference type="EMBL" id="SDO58873.1"/>
    </source>
</evidence>
<feature type="transmembrane region" description="Helical" evidence="8">
    <location>
        <begin position="44"/>
        <end position="64"/>
    </location>
</feature>
<evidence type="ECO:0000256" key="5">
    <source>
        <dbReference type="ARBA" id="ARBA00022692"/>
    </source>
</evidence>
<feature type="transmembrane region" description="Helical" evidence="8">
    <location>
        <begin position="257"/>
        <end position="278"/>
    </location>
</feature>
<evidence type="ECO:0000256" key="6">
    <source>
        <dbReference type="ARBA" id="ARBA00022989"/>
    </source>
</evidence>
<organism evidence="9 10">
    <name type="scientific">Halobacillus aidingensis</name>
    <dbReference type="NCBI Taxonomy" id="240303"/>
    <lineage>
        <taxon>Bacteria</taxon>
        <taxon>Bacillati</taxon>
        <taxon>Bacillota</taxon>
        <taxon>Bacilli</taxon>
        <taxon>Bacillales</taxon>
        <taxon>Bacillaceae</taxon>
        <taxon>Halobacillus</taxon>
    </lineage>
</organism>
<dbReference type="Proteomes" id="UP000198860">
    <property type="component" value="Unassembled WGS sequence"/>
</dbReference>
<evidence type="ECO:0000256" key="8">
    <source>
        <dbReference type="SAM" id="Phobius"/>
    </source>
</evidence>
<evidence type="ECO:0008006" key="11">
    <source>
        <dbReference type="Google" id="ProtNLM"/>
    </source>
</evidence>
<dbReference type="InterPro" id="IPR038770">
    <property type="entry name" value="Na+/solute_symporter_sf"/>
</dbReference>
<evidence type="ECO:0000256" key="3">
    <source>
        <dbReference type="ARBA" id="ARBA00022448"/>
    </source>
</evidence>
<comment type="subcellular location">
    <subcellularLocation>
        <location evidence="1">Cell membrane</location>
        <topology evidence="1">Multi-pass membrane protein</topology>
    </subcellularLocation>
</comment>
<feature type="transmembrane region" description="Helical" evidence="8">
    <location>
        <begin position="70"/>
        <end position="91"/>
    </location>
</feature>
<evidence type="ECO:0000256" key="4">
    <source>
        <dbReference type="ARBA" id="ARBA00022475"/>
    </source>
</evidence>
<sequence>MDGGTQPNGNFVMSVFIQVVLPVILIFGAGFTIQKIAKLDVKSVSTIALYVMLPCLVFQTFYEADLNGEYLMMLVFSGLLLFSILGINKIVSKVKNYDQSMESGLILSTAFMNSGNYGVPIILFAFGEEGFVYSVSFMVLQAIIMNFFGVYYAAKGTSGLKMALLSVLKMPPTYAVLVALPMNLGGVPVPENLMNSIDLLAAATVPMVMVVLGMQLAGIPLRNLEWPKVSYATTLRLVGSPLIAFVLTLVLPMSDMMAAVLIVSAAMPSAATTTIYAVQFNSKPDLVSSITLVTTLFSIVTIPILLNLFI</sequence>
<name>A0A1H0KSW2_HALAD</name>
<feature type="transmembrane region" description="Helical" evidence="8">
    <location>
        <begin position="12"/>
        <end position="32"/>
    </location>
</feature>
<keyword evidence="6 8" id="KW-1133">Transmembrane helix</keyword>
<gene>
    <name evidence="9" type="ORF">SAMN05421677_106103</name>
</gene>
<evidence type="ECO:0000256" key="1">
    <source>
        <dbReference type="ARBA" id="ARBA00004651"/>
    </source>
</evidence>
<dbReference type="GO" id="GO:0005886">
    <property type="term" value="C:plasma membrane"/>
    <property type="evidence" value="ECO:0007669"/>
    <property type="project" value="UniProtKB-SubCell"/>
</dbReference>